<feature type="compositionally biased region" description="Basic and acidic residues" evidence="1">
    <location>
        <begin position="47"/>
        <end position="66"/>
    </location>
</feature>
<dbReference type="AlphaFoldDB" id="A0A4Q7EYE7"/>
<feature type="region of interest" description="Disordered" evidence="1">
    <location>
        <begin position="40"/>
        <end position="66"/>
    </location>
</feature>
<proteinExistence type="predicted"/>
<dbReference type="OrthoDB" id="4238817at2"/>
<dbReference type="EMBL" id="CP065959">
    <property type="protein sequence ID" value="QQC90496.1"/>
    <property type="molecule type" value="Genomic_DNA"/>
</dbReference>
<sequence length="66" mass="7881">MADRTSPWQRLGGIPASRQPAENRTDPIYDALRRRWNAQGRTIPGRPDPEWRRLVERDPWSRNRDE</sequence>
<evidence type="ECO:0000256" key="1">
    <source>
        <dbReference type="SAM" id="MobiDB-lite"/>
    </source>
</evidence>
<feature type="region of interest" description="Disordered" evidence="1">
    <location>
        <begin position="1"/>
        <end position="27"/>
    </location>
</feature>
<evidence type="ECO:0000313" key="2">
    <source>
        <dbReference type="EMBL" id="QQC90496.1"/>
    </source>
</evidence>
<dbReference type="RefSeq" id="WP_103557449.1">
    <property type="nucleotide sequence ID" value="NZ_CP015588.1"/>
</dbReference>
<reference evidence="2 3" key="1">
    <citation type="submission" date="2020-12" db="EMBL/GenBank/DDBJ databases">
        <title>Identification and biosynthesis of polyene macrolides produced by Streptomyces alfalfae Men-myco-93-63.</title>
        <authorList>
            <person name="Liu D."/>
            <person name="Li Y."/>
            <person name="Liu L."/>
            <person name="Han X."/>
            <person name="Shen F."/>
        </authorList>
    </citation>
    <scope>NUCLEOTIDE SEQUENCE [LARGE SCALE GENOMIC DNA]</scope>
    <source>
        <strain evidence="2 3">Men-myco-93-63</strain>
    </source>
</reference>
<accession>A0A4Q7EYE7</accession>
<protein>
    <submittedName>
        <fullName evidence="2">Uncharacterized protein</fullName>
    </submittedName>
</protein>
<name>A0A4Q7EYE7_9ACTN</name>
<evidence type="ECO:0000313" key="3">
    <source>
        <dbReference type="Proteomes" id="UP000596130"/>
    </source>
</evidence>
<gene>
    <name evidence="2" type="ORF">I8755_20355</name>
</gene>
<dbReference type="Proteomes" id="UP000596130">
    <property type="component" value="Chromosome"/>
</dbReference>
<organism evidence="2 3">
    <name type="scientific">Streptomyces alfalfae</name>
    <dbReference type="NCBI Taxonomy" id="1642299"/>
    <lineage>
        <taxon>Bacteria</taxon>
        <taxon>Bacillati</taxon>
        <taxon>Actinomycetota</taxon>
        <taxon>Actinomycetes</taxon>
        <taxon>Kitasatosporales</taxon>
        <taxon>Streptomycetaceae</taxon>
        <taxon>Streptomyces</taxon>
    </lineage>
</organism>